<proteinExistence type="predicted"/>
<reference evidence="1" key="1">
    <citation type="submission" date="2024-07" db="EMBL/GenBank/DDBJ databases">
        <title>Metagenome and Metagenome-Assembled Genomes of Archaea from a hot spring from the geothermal field of Los Azufres, Mexico.</title>
        <authorList>
            <person name="Marin-Paredes R."/>
            <person name="Martinez-Romero E."/>
            <person name="Servin-Garciduenas L.E."/>
        </authorList>
    </citation>
    <scope>NUCLEOTIDE SEQUENCE</scope>
</reference>
<evidence type="ECO:0000313" key="2">
    <source>
        <dbReference type="Proteomes" id="UP000033636"/>
    </source>
</evidence>
<name>A0ACC6V1K3_9CREN</name>
<evidence type="ECO:0000313" key="1">
    <source>
        <dbReference type="EMBL" id="MFB6490875.1"/>
    </source>
</evidence>
<organism evidence="1 2">
    <name type="scientific">Thermoproteus sp. AZ2</name>
    <dbReference type="NCBI Taxonomy" id="1609232"/>
    <lineage>
        <taxon>Archaea</taxon>
        <taxon>Thermoproteota</taxon>
        <taxon>Thermoprotei</taxon>
        <taxon>Thermoproteales</taxon>
        <taxon>Thermoproteaceae</taxon>
        <taxon>Thermoproteus</taxon>
    </lineage>
</organism>
<sequence>MRQLASLKTALTGNYAVAYAVKMAKPHVIAAYPITPQTTIVEKLSEFVAKGELRASFVNVESEFSALATVYGASMAGARAFTATSSHGLFYMYEMLWWAAGSRAPIVMAVVTRTVGPPWNIHDEHNDILAIRDSGWAVAMASSVQEAFDLTVQAFRLAEKAYIPVAVGLDGFVLSHTVETLELPPQELVDEFLPPRSPNAPMPLRPGLPLTFGNIPSDDRIHAEHLKRIYWAHQEAKKAIKEIDAEYGKLFGRSYGGLVERRWLEDAKYAVVCMGAWCGDAEAAVESLRREGVPVGLMRLRFIRPFPDEEVAELEAAEKVVVFDRDITPAGGVLGREVASVLGRDKVVDVVAGIAGVDFKASDFKAAFRKALEAEKGVVLI</sequence>
<dbReference type="EMBL" id="JZWT02000015">
    <property type="protein sequence ID" value="MFB6490875.1"/>
    <property type="molecule type" value="Genomic_DNA"/>
</dbReference>
<accession>A0ACC6V1K3</accession>
<comment type="caution">
    <text evidence="1">The sequence shown here is derived from an EMBL/GenBank/DDBJ whole genome shotgun (WGS) entry which is preliminary data.</text>
</comment>
<protein>
    <submittedName>
        <fullName evidence="1">Transketolase C-terminal domain-containing protein</fullName>
    </submittedName>
</protein>
<gene>
    <name evidence="1" type="ORF">TU35_006485</name>
</gene>
<dbReference type="Proteomes" id="UP000033636">
    <property type="component" value="Unassembled WGS sequence"/>
</dbReference>